<evidence type="ECO:0000256" key="1">
    <source>
        <dbReference type="SAM" id="MobiDB-lite"/>
    </source>
</evidence>
<feature type="compositionally biased region" description="Basic and acidic residues" evidence="1">
    <location>
        <begin position="11"/>
        <end position="73"/>
    </location>
</feature>
<reference evidence="2" key="1">
    <citation type="journal article" date="2022" name="bioRxiv">
        <title>Sequencing and chromosome-scale assembly of the giantPleurodeles waltlgenome.</title>
        <authorList>
            <person name="Brown T."/>
            <person name="Elewa A."/>
            <person name="Iarovenko S."/>
            <person name="Subramanian E."/>
            <person name="Araus A.J."/>
            <person name="Petzold A."/>
            <person name="Susuki M."/>
            <person name="Suzuki K.-i.T."/>
            <person name="Hayashi T."/>
            <person name="Toyoda A."/>
            <person name="Oliveira C."/>
            <person name="Osipova E."/>
            <person name="Leigh N.D."/>
            <person name="Simon A."/>
            <person name="Yun M.H."/>
        </authorList>
    </citation>
    <scope>NUCLEOTIDE SEQUENCE</scope>
    <source>
        <strain evidence="2">20211129_DDA</strain>
        <tissue evidence="2">Liver</tissue>
    </source>
</reference>
<dbReference type="AlphaFoldDB" id="A0AAV7NHC2"/>
<name>A0AAV7NHC2_PLEWA</name>
<comment type="caution">
    <text evidence="2">The sequence shown here is derived from an EMBL/GenBank/DDBJ whole genome shotgun (WGS) entry which is preliminary data.</text>
</comment>
<evidence type="ECO:0000313" key="3">
    <source>
        <dbReference type="Proteomes" id="UP001066276"/>
    </source>
</evidence>
<accession>A0AAV7NHC2</accession>
<evidence type="ECO:0000313" key="2">
    <source>
        <dbReference type="EMBL" id="KAJ1114265.1"/>
    </source>
</evidence>
<keyword evidence="3" id="KW-1185">Reference proteome</keyword>
<proteinExistence type="predicted"/>
<dbReference type="GO" id="GO:0003676">
    <property type="term" value="F:nucleic acid binding"/>
    <property type="evidence" value="ECO:0007669"/>
    <property type="project" value="InterPro"/>
</dbReference>
<dbReference type="EMBL" id="JANPWB010000012">
    <property type="protein sequence ID" value="KAJ1114265.1"/>
    <property type="molecule type" value="Genomic_DNA"/>
</dbReference>
<feature type="region of interest" description="Disordered" evidence="1">
    <location>
        <begin position="1"/>
        <end position="86"/>
    </location>
</feature>
<dbReference type="Proteomes" id="UP001066276">
    <property type="component" value="Chromosome 8"/>
</dbReference>
<gene>
    <name evidence="2" type="ORF">NDU88_002504</name>
</gene>
<protein>
    <submittedName>
        <fullName evidence="2">Uncharacterized protein</fullName>
    </submittedName>
</protein>
<dbReference type="Gene3D" id="3.30.420.10">
    <property type="entry name" value="Ribonuclease H-like superfamily/Ribonuclease H"/>
    <property type="match status" value="1"/>
</dbReference>
<dbReference type="InterPro" id="IPR036397">
    <property type="entry name" value="RNaseH_sf"/>
</dbReference>
<sequence length="111" mass="12584">MGTLRDATGTDFRDQESKSTTDYQKEEENATEQREVDGERSPEEKDERRAVPGGEKTEINPSEALEHRSRGSCHDPGGSWLAKTDGLVERYNRTIKTLLRKVVDDSGKDWD</sequence>
<organism evidence="2 3">
    <name type="scientific">Pleurodeles waltl</name>
    <name type="common">Iberian ribbed newt</name>
    <dbReference type="NCBI Taxonomy" id="8319"/>
    <lineage>
        <taxon>Eukaryota</taxon>
        <taxon>Metazoa</taxon>
        <taxon>Chordata</taxon>
        <taxon>Craniata</taxon>
        <taxon>Vertebrata</taxon>
        <taxon>Euteleostomi</taxon>
        <taxon>Amphibia</taxon>
        <taxon>Batrachia</taxon>
        <taxon>Caudata</taxon>
        <taxon>Salamandroidea</taxon>
        <taxon>Salamandridae</taxon>
        <taxon>Pleurodelinae</taxon>
        <taxon>Pleurodeles</taxon>
    </lineage>
</organism>